<evidence type="ECO:0008006" key="3">
    <source>
        <dbReference type="Google" id="ProtNLM"/>
    </source>
</evidence>
<proteinExistence type="predicted"/>
<dbReference type="RefSeq" id="WP_253753171.1">
    <property type="nucleotide sequence ID" value="NZ_JAMZDZ010000001.1"/>
</dbReference>
<protein>
    <recommendedName>
        <fullName evidence="3">DUF1877 family protein</fullName>
    </recommendedName>
</protein>
<dbReference type="EMBL" id="JBHSAY010000009">
    <property type="protein sequence ID" value="MFC4132472.1"/>
    <property type="molecule type" value="Genomic_DNA"/>
</dbReference>
<accession>A0ABV8LNF5</accession>
<evidence type="ECO:0000313" key="1">
    <source>
        <dbReference type="EMBL" id="MFC4132472.1"/>
    </source>
</evidence>
<evidence type="ECO:0000313" key="2">
    <source>
        <dbReference type="Proteomes" id="UP001595816"/>
    </source>
</evidence>
<name>A0ABV8LNF5_9ACTN</name>
<comment type="caution">
    <text evidence="1">The sequence shown here is derived from an EMBL/GenBank/DDBJ whole genome shotgun (WGS) entry which is preliminary data.</text>
</comment>
<dbReference type="Proteomes" id="UP001595816">
    <property type="component" value="Unassembled WGS sequence"/>
</dbReference>
<gene>
    <name evidence="1" type="ORF">ACFOZ4_17830</name>
</gene>
<organism evidence="1 2">
    <name type="scientific">Hamadaea flava</name>
    <dbReference type="NCBI Taxonomy" id="1742688"/>
    <lineage>
        <taxon>Bacteria</taxon>
        <taxon>Bacillati</taxon>
        <taxon>Actinomycetota</taxon>
        <taxon>Actinomycetes</taxon>
        <taxon>Micromonosporales</taxon>
        <taxon>Micromonosporaceae</taxon>
        <taxon>Hamadaea</taxon>
    </lineage>
</organism>
<keyword evidence="2" id="KW-1185">Reference proteome</keyword>
<sequence length="142" mass="15855">MGILTDYFAATPAEAAACREHGPLPTELPKVAAKWLEPTILLGQLWAAVDGVKYKVNKHHGDDEMLEPADEEGPWIIRIREECRAAIAGIPDERVPALAATWSEAEEWMAPEPDWLEKLIPELRAVARAAVEDRAMYVWICL</sequence>
<reference evidence="2" key="1">
    <citation type="journal article" date="2019" name="Int. J. Syst. Evol. Microbiol.">
        <title>The Global Catalogue of Microorganisms (GCM) 10K type strain sequencing project: providing services to taxonomists for standard genome sequencing and annotation.</title>
        <authorList>
            <consortium name="The Broad Institute Genomics Platform"/>
            <consortium name="The Broad Institute Genome Sequencing Center for Infectious Disease"/>
            <person name="Wu L."/>
            <person name="Ma J."/>
        </authorList>
    </citation>
    <scope>NUCLEOTIDE SEQUENCE [LARGE SCALE GENOMIC DNA]</scope>
    <source>
        <strain evidence="2">CGMCC 4.7289</strain>
    </source>
</reference>